<dbReference type="EMBL" id="CP051627">
    <property type="protein sequence ID" value="UPT22634.1"/>
    <property type="molecule type" value="Genomic_DNA"/>
</dbReference>
<accession>A0ABY4L598</accession>
<dbReference type="Pfam" id="PF08044">
    <property type="entry name" value="DUF1707"/>
    <property type="match status" value="1"/>
</dbReference>
<dbReference type="InterPro" id="IPR024425">
    <property type="entry name" value="LiaF-like_C"/>
</dbReference>
<protein>
    <submittedName>
        <fullName evidence="4">DUF1707 domain-containing protein</fullName>
    </submittedName>
</protein>
<evidence type="ECO:0000256" key="1">
    <source>
        <dbReference type="SAM" id="MobiDB-lite"/>
    </source>
</evidence>
<feature type="domain" description="DUF1707" evidence="2">
    <location>
        <begin position="18"/>
        <end position="69"/>
    </location>
</feature>
<dbReference type="PANTHER" id="PTHR40763:SF4">
    <property type="entry name" value="DUF1707 DOMAIN-CONTAINING PROTEIN"/>
    <property type="match status" value="1"/>
</dbReference>
<reference evidence="4 5" key="1">
    <citation type="submission" date="2020-04" db="EMBL/GenBank/DDBJ databases">
        <title>Thermobifida alba genome sequencing and assembly.</title>
        <authorList>
            <person name="Luzics S."/>
            <person name="Horvath B."/>
            <person name="Nagy I."/>
            <person name="Toth A."/>
            <person name="Nagy I."/>
            <person name="Kukolya J."/>
        </authorList>
    </citation>
    <scope>NUCLEOTIDE SEQUENCE [LARGE SCALE GENOMIC DNA]</scope>
    <source>
        <strain evidence="4 5">DSM 43795</strain>
    </source>
</reference>
<dbReference type="PANTHER" id="PTHR40763">
    <property type="entry name" value="MEMBRANE PROTEIN-RELATED"/>
    <property type="match status" value="1"/>
</dbReference>
<sequence>MTMGNAVNHPKPPGPDRLRASDADRDRVAQLLGDALADGRLSAEEHSERLDALYAAKTLGELEPITADLGAAPAASSAAELPASSEGSENIVAVFASADRSGRWLVEPRTNASALFGSVSLDLREAVLTQREVVIQCAVTFGELKLTLPPGVRVVNRTTPIFGEVNLKKADSAVPVDAPTVRLTGTVIFGSVNVRTRAPGEKKFPWSR</sequence>
<gene>
    <name evidence="4" type="ORF">FOF52_18165</name>
</gene>
<name>A0ABY4L598_THEAE</name>
<dbReference type="InterPro" id="IPR012551">
    <property type="entry name" value="DUF1707_SHOCT-like"/>
</dbReference>
<dbReference type="Proteomes" id="UP000832041">
    <property type="component" value="Chromosome"/>
</dbReference>
<feature type="region of interest" description="Disordered" evidence="1">
    <location>
        <begin position="1"/>
        <end position="20"/>
    </location>
</feature>
<feature type="domain" description="Cell wall-active antibiotics response LiaF-like C-terminal" evidence="3">
    <location>
        <begin position="105"/>
        <end position="170"/>
    </location>
</feature>
<evidence type="ECO:0000259" key="3">
    <source>
        <dbReference type="Pfam" id="PF09922"/>
    </source>
</evidence>
<evidence type="ECO:0000259" key="2">
    <source>
        <dbReference type="Pfam" id="PF08044"/>
    </source>
</evidence>
<proteinExistence type="predicted"/>
<evidence type="ECO:0000313" key="5">
    <source>
        <dbReference type="Proteomes" id="UP000832041"/>
    </source>
</evidence>
<evidence type="ECO:0000313" key="4">
    <source>
        <dbReference type="EMBL" id="UPT22634.1"/>
    </source>
</evidence>
<dbReference type="Pfam" id="PF09922">
    <property type="entry name" value="LiaF-like_C"/>
    <property type="match status" value="1"/>
</dbReference>
<organism evidence="4 5">
    <name type="scientific">Thermobifida alba</name>
    <name type="common">Thermomonospora alba</name>
    <dbReference type="NCBI Taxonomy" id="53522"/>
    <lineage>
        <taxon>Bacteria</taxon>
        <taxon>Bacillati</taxon>
        <taxon>Actinomycetota</taxon>
        <taxon>Actinomycetes</taxon>
        <taxon>Streptosporangiales</taxon>
        <taxon>Nocardiopsidaceae</taxon>
        <taxon>Thermobifida</taxon>
    </lineage>
</organism>
<dbReference type="RefSeq" id="WP_248591139.1">
    <property type="nucleotide sequence ID" value="NZ_BAABEB010000011.1"/>
</dbReference>
<keyword evidence="5" id="KW-1185">Reference proteome</keyword>